<comment type="caution">
    <text evidence="1">The sequence shown here is derived from an EMBL/GenBank/DDBJ whole genome shotgun (WGS) entry which is preliminary data.</text>
</comment>
<organism evidence="1">
    <name type="scientific">marine sediment metagenome</name>
    <dbReference type="NCBI Taxonomy" id="412755"/>
    <lineage>
        <taxon>unclassified sequences</taxon>
        <taxon>metagenomes</taxon>
        <taxon>ecological metagenomes</taxon>
    </lineage>
</organism>
<gene>
    <name evidence="1" type="ORF">LCGC14_1076770</name>
</gene>
<dbReference type="AlphaFoldDB" id="A0A0F9MGI8"/>
<evidence type="ECO:0000313" key="1">
    <source>
        <dbReference type="EMBL" id="KKN06485.1"/>
    </source>
</evidence>
<reference evidence="1" key="1">
    <citation type="journal article" date="2015" name="Nature">
        <title>Complex archaea that bridge the gap between prokaryotes and eukaryotes.</title>
        <authorList>
            <person name="Spang A."/>
            <person name="Saw J.H."/>
            <person name="Jorgensen S.L."/>
            <person name="Zaremba-Niedzwiedzka K."/>
            <person name="Martijn J."/>
            <person name="Lind A.E."/>
            <person name="van Eijk R."/>
            <person name="Schleper C."/>
            <person name="Guy L."/>
            <person name="Ettema T.J."/>
        </authorList>
    </citation>
    <scope>NUCLEOTIDE SEQUENCE</scope>
</reference>
<sequence>MKEVKVKKDLRDIVNLILENKKNICDLIEFQNLAKSFSYEQCENIRKFSLLSYFDYIKKEAEAILKSPQKLINTLKNVAYIQGKEIADFTDLNILLRNLLR</sequence>
<proteinExistence type="predicted"/>
<protein>
    <submittedName>
        <fullName evidence="1">Uncharacterized protein</fullName>
    </submittedName>
</protein>
<accession>A0A0F9MGI8</accession>
<dbReference type="EMBL" id="LAZR01004686">
    <property type="protein sequence ID" value="KKN06485.1"/>
    <property type="molecule type" value="Genomic_DNA"/>
</dbReference>
<name>A0A0F9MGI8_9ZZZZ</name>